<dbReference type="Proteomes" id="UP001055247">
    <property type="component" value="Unassembled WGS sequence"/>
</dbReference>
<organism evidence="2 3">
    <name type="scientific">Methylobacterium hispanicum</name>
    <dbReference type="NCBI Taxonomy" id="270350"/>
    <lineage>
        <taxon>Bacteria</taxon>
        <taxon>Pseudomonadati</taxon>
        <taxon>Pseudomonadota</taxon>
        <taxon>Alphaproteobacteria</taxon>
        <taxon>Hyphomicrobiales</taxon>
        <taxon>Methylobacteriaceae</taxon>
        <taxon>Methylobacterium</taxon>
    </lineage>
</organism>
<dbReference type="AlphaFoldDB" id="A0AAV4ZQP3"/>
<reference evidence="2" key="1">
    <citation type="journal article" date="2016" name="Front. Microbiol.">
        <title>Genome Sequence of the Piezophilic, Mesophilic Sulfate-Reducing Bacterium Desulfovibrio indicus J2T.</title>
        <authorList>
            <person name="Cao J."/>
            <person name="Maignien L."/>
            <person name="Shao Z."/>
            <person name="Alain K."/>
            <person name="Jebbar M."/>
        </authorList>
    </citation>
    <scope>NUCLEOTIDE SEQUENCE</scope>
    <source>
        <strain evidence="2">DSM 16372</strain>
    </source>
</reference>
<evidence type="ECO:0000313" key="3">
    <source>
        <dbReference type="Proteomes" id="UP001055247"/>
    </source>
</evidence>
<dbReference type="EMBL" id="BPQO01000022">
    <property type="protein sequence ID" value="GJD90891.1"/>
    <property type="molecule type" value="Genomic_DNA"/>
</dbReference>
<sequence length="120" mass="12330">MGRAPAPLAGAASNLLKQGRSESKDGENNTLHQLAEEFHGANADICDGLAAELKAAGADQHALDDIVHDGAENDGRDVDEASDVDNQGFSLQAASILEGNGIEEGTRLVRSAMPAAAPRA</sequence>
<protein>
    <submittedName>
        <fullName evidence="2">Uncharacterized protein</fullName>
    </submittedName>
</protein>
<reference evidence="2" key="2">
    <citation type="submission" date="2021-08" db="EMBL/GenBank/DDBJ databases">
        <authorList>
            <person name="Tani A."/>
            <person name="Ola A."/>
            <person name="Ogura Y."/>
            <person name="Katsura K."/>
            <person name="Hayashi T."/>
        </authorList>
    </citation>
    <scope>NUCLEOTIDE SEQUENCE</scope>
    <source>
        <strain evidence="2">DSM 16372</strain>
    </source>
</reference>
<gene>
    <name evidence="2" type="ORF">BHAOGJBA_4435</name>
</gene>
<comment type="caution">
    <text evidence="2">The sequence shown here is derived from an EMBL/GenBank/DDBJ whole genome shotgun (WGS) entry which is preliminary data.</text>
</comment>
<proteinExistence type="predicted"/>
<name>A0AAV4ZQP3_9HYPH</name>
<evidence type="ECO:0000256" key="1">
    <source>
        <dbReference type="SAM" id="MobiDB-lite"/>
    </source>
</evidence>
<keyword evidence="3" id="KW-1185">Reference proteome</keyword>
<evidence type="ECO:0000313" key="2">
    <source>
        <dbReference type="EMBL" id="GJD90891.1"/>
    </source>
</evidence>
<dbReference type="RefSeq" id="WP_238231048.1">
    <property type="nucleotide sequence ID" value="NZ_BPQO01000022.1"/>
</dbReference>
<accession>A0AAV4ZQP3</accession>
<feature type="region of interest" description="Disordered" evidence="1">
    <location>
        <begin position="1"/>
        <end position="28"/>
    </location>
</feature>